<feature type="domain" description="EF-hand" evidence="4">
    <location>
        <begin position="58"/>
        <end position="93"/>
    </location>
</feature>
<dbReference type="GO" id="GO:0016460">
    <property type="term" value="C:myosin II complex"/>
    <property type="evidence" value="ECO:0007669"/>
    <property type="project" value="TreeGrafter"/>
</dbReference>
<dbReference type="InterPro" id="IPR018247">
    <property type="entry name" value="EF_Hand_1_Ca_BS"/>
</dbReference>
<dbReference type="PROSITE" id="PS50222">
    <property type="entry name" value="EF_HAND_2"/>
    <property type="match status" value="3"/>
</dbReference>
<dbReference type="InterPro" id="IPR011992">
    <property type="entry name" value="EF-hand-dom_pair"/>
</dbReference>
<dbReference type="OrthoDB" id="26525at2759"/>
<protein>
    <submittedName>
        <fullName evidence="6">Troponin C, isoallergen Bla g 6.0101</fullName>
    </submittedName>
</protein>
<reference evidence="6" key="1">
    <citation type="submission" date="2025-08" db="UniProtKB">
        <authorList>
            <consortium name="RefSeq"/>
        </authorList>
    </citation>
    <scope>IDENTIFICATION</scope>
    <source>
        <tissue evidence="6">Whole organism</tissue>
    </source>
</reference>
<dbReference type="PANTHER" id="PTHR23048">
    <property type="entry name" value="MYOSIN LIGHT CHAIN 1, 3"/>
    <property type="match status" value="1"/>
</dbReference>
<evidence type="ECO:0000313" key="5">
    <source>
        <dbReference type="Proteomes" id="UP000694843"/>
    </source>
</evidence>
<evidence type="ECO:0000259" key="4">
    <source>
        <dbReference type="PROSITE" id="PS50222"/>
    </source>
</evidence>
<evidence type="ECO:0000256" key="1">
    <source>
        <dbReference type="ARBA" id="ARBA00022737"/>
    </source>
</evidence>
<name>A0A8B7PSJ9_HYAAZ</name>
<dbReference type="GO" id="GO:0005509">
    <property type="term" value="F:calcium ion binding"/>
    <property type="evidence" value="ECO:0007669"/>
    <property type="project" value="InterPro"/>
</dbReference>
<dbReference type="Gene3D" id="1.10.238.10">
    <property type="entry name" value="EF-hand"/>
    <property type="match status" value="2"/>
</dbReference>
<dbReference type="FunFam" id="1.10.238.10:FF:000178">
    <property type="entry name" value="Calmodulin-2 A"/>
    <property type="match status" value="1"/>
</dbReference>
<dbReference type="SMART" id="SM00054">
    <property type="entry name" value="EFh"/>
    <property type="match status" value="3"/>
</dbReference>
<dbReference type="SUPFAM" id="SSF47473">
    <property type="entry name" value="EF-hand"/>
    <property type="match status" value="1"/>
</dbReference>
<accession>A0A8B7PSJ9</accession>
<feature type="domain" description="EF-hand" evidence="4">
    <location>
        <begin position="4"/>
        <end position="39"/>
    </location>
</feature>
<dbReference type="PANTHER" id="PTHR23048:SF0">
    <property type="entry name" value="CALMODULIN LIKE 3"/>
    <property type="match status" value="1"/>
</dbReference>
<dbReference type="InterPro" id="IPR002048">
    <property type="entry name" value="EF_hand_dom"/>
</dbReference>
<dbReference type="AlphaFoldDB" id="A0A8B7PSJ9"/>
<keyword evidence="1" id="KW-0677">Repeat</keyword>
<dbReference type="Pfam" id="PF13499">
    <property type="entry name" value="EF-hand_7"/>
    <property type="match status" value="2"/>
</dbReference>
<proteinExistence type="predicted"/>
<organism evidence="5 6">
    <name type="scientific">Hyalella azteca</name>
    <name type="common">Amphipod</name>
    <dbReference type="NCBI Taxonomy" id="294128"/>
    <lineage>
        <taxon>Eukaryota</taxon>
        <taxon>Metazoa</taxon>
        <taxon>Ecdysozoa</taxon>
        <taxon>Arthropoda</taxon>
        <taxon>Crustacea</taxon>
        <taxon>Multicrustacea</taxon>
        <taxon>Malacostraca</taxon>
        <taxon>Eumalacostraca</taxon>
        <taxon>Peracarida</taxon>
        <taxon>Amphipoda</taxon>
        <taxon>Senticaudata</taxon>
        <taxon>Talitrida</taxon>
        <taxon>Talitroidea</taxon>
        <taxon>Hyalellidae</taxon>
        <taxon>Hyalella</taxon>
    </lineage>
</organism>
<dbReference type="CDD" id="cd00051">
    <property type="entry name" value="EFh"/>
    <property type="match status" value="1"/>
</dbReference>
<sequence length="125" mass="14262">MDVSQTETMKKVFAMFDQGKTGFVETSEFGNILRQLGSNVDDDELQAKIDEVDKESKKMKSIKKEAFRLYDKEGDGFITTQVLKEILKELDPKLTKDDLENIIEEVDEDGSGTVDFDEFMEMMTG</sequence>
<keyword evidence="2" id="KW-0106">Calcium</keyword>
<dbReference type="KEGG" id="hazt:108683364"/>
<dbReference type="Proteomes" id="UP000694843">
    <property type="component" value="Unplaced"/>
</dbReference>
<dbReference type="RefSeq" id="XP_018028167.1">
    <property type="nucleotide sequence ID" value="XM_018172678.2"/>
</dbReference>
<dbReference type="InterPro" id="IPR050230">
    <property type="entry name" value="CALM/Myosin/TropC-like"/>
</dbReference>
<evidence type="ECO:0000256" key="3">
    <source>
        <dbReference type="ARBA" id="ARBA00037722"/>
    </source>
</evidence>
<gene>
    <name evidence="6" type="primary">LOC108683364</name>
</gene>
<dbReference type="OMA" id="IDFMKMM"/>
<evidence type="ECO:0000256" key="2">
    <source>
        <dbReference type="ARBA" id="ARBA00022837"/>
    </source>
</evidence>
<dbReference type="GeneID" id="108683364"/>
<comment type="function">
    <text evidence="3">Troponin is the central regulatory protein of striated muscle contraction. Tn consists of three components: Tn-I which is the inhibitor of actomyosin ATPase, Tn-T which contains the binding site for tropomyosin and Tn-C. The binding of calcium to Tn-C abolishes the inhibitory action of Tn on actin filaments.</text>
</comment>
<evidence type="ECO:0000313" key="6">
    <source>
        <dbReference type="RefSeq" id="XP_018028167.1"/>
    </source>
</evidence>
<keyword evidence="5" id="KW-1185">Reference proteome</keyword>
<dbReference type="PROSITE" id="PS00018">
    <property type="entry name" value="EF_HAND_1"/>
    <property type="match status" value="1"/>
</dbReference>
<feature type="domain" description="EF-hand" evidence="4">
    <location>
        <begin position="94"/>
        <end position="125"/>
    </location>
</feature>